<dbReference type="OrthoDB" id="9788755at2"/>
<dbReference type="EMBL" id="SEWF01000002">
    <property type="protein sequence ID" value="RYU97487.1"/>
    <property type="molecule type" value="Genomic_DNA"/>
</dbReference>
<dbReference type="RefSeq" id="WP_130019269.1">
    <property type="nucleotide sequence ID" value="NZ_SEWF01000002.1"/>
</dbReference>
<evidence type="ECO:0000256" key="2">
    <source>
        <dbReference type="ARBA" id="ARBA00023315"/>
    </source>
</evidence>
<dbReference type="PANTHER" id="PTHR43877">
    <property type="entry name" value="AMINOALKYLPHOSPHONATE N-ACETYLTRANSFERASE-RELATED-RELATED"/>
    <property type="match status" value="1"/>
</dbReference>
<dbReference type="GO" id="GO:0016747">
    <property type="term" value="F:acyltransferase activity, transferring groups other than amino-acyl groups"/>
    <property type="evidence" value="ECO:0007669"/>
    <property type="project" value="InterPro"/>
</dbReference>
<reference evidence="4 5" key="1">
    <citation type="submission" date="2019-02" db="EMBL/GenBank/DDBJ databases">
        <title>Bacterial novel species Emticicia sp. 17J42-9 isolated from soil.</title>
        <authorList>
            <person name="Jung H.-Y."/>
        </authorList>
    </citation>
    <scope>NUCLEOTIDE SEQUENCE [LARGE SCALE GENOMIC DNA]</scope>
    <source>
        <strain evidence="4 5">17J42-9</strain>
    </source>
</reference>
<sequence length="145" mass="16542">MNSTLSIDITTLQPYDLPALRELYLKVRQATFTWFDTSHYELSAFDTDTAGEFTLVARIDETAVGFVSAYEPDNFIHHLYVSNEYHGQGIGTMLLNVMLENLQSPVRLKCLQKNEAGVAFYERNGFIQKEKGVSLEGIFIVFEYL</sequence>
<dbReference type="AlphaFoldDB" id="A0A4Q5M690"/>
<accession>A0A4Q5M690</accession>
<dbReference type="PANTHER" id="PTHR43877:SF2">
    <property type="entry name" value="AMINOALKYLPHOSPHONATE N-ACETYLTRANSFERASE-RELATED"/>
    <property type="match status" value="1"/>
</dbReference>
<dbReference type="PROSITE" id="PS51186">
    <property type="entry name" value="GNAT"/>
    <property type="match status" value="1"/>
</dbReference>
<organism evidence="4 5">
    <name type="scientific">Emticicia agri</name>
    <dbReference type="NCBI Taxonomy" id="2492393"/>
    <lineage>
        <taxon>Bacteria</taxon>
        <taxon>Pseudomonadati</taxon>
        <taxon>Bacteroidota</taxon>
        <taxon>Cytophagia</taxon>
        <taxon>Cytophagales</taxon>
        <taxon>Leadbetterellaceae</taxon>
        <taxon>Emticicia</taxon>
    </lineage>
</organism>
<feature type="domain" description="N-acetyltransferase" evidence="3">
    <location>
        <begin position="7"/>
        <end position="145"/>
    </location>
</feature>
<keyword evidence="1 4" id="KW-0808">Transferase</keyword>
<proteinExistence type="predicted"/>
<evidence type="ECO:0000313" key="5">
    <source>
        <dbReference type="Proteomes" id="UP000293162"/>
    </source>
</evidence>
<evidence type="ECO:0000259" key="3">
    <source>
        <dbReference type="PROSITE" id="PS51186"/>
    </source>
</evidence>
<dbReference type="SUPFAM" id="SSF55729">
    <property type="entry name" value="Acyl-CoA N-acyltransferases (Nat)"/>
    <property type="match status" value="1"/>
</dbReference>
<protein>
    <submittedName>
        <fullName evidence="4">GNAT family N-acetyltransferase</fullName>
    </submittedName>
</protein>
<dbReference type="Proteomes" id="UP000293162">
    <property type="component" value="Unassembled WGS sequence"/>
</dbReference>
<dbReference type="InterPro" id="IPR000182">
    <property type="entry name" value="GNAT_dom"/>
</dbReference>
<evidence type="ECO:0000313" key="4">
    <source>
        <dbReference type="EMBL" id="RYU97487.1"/>
    </source>
</evidence>
<dbReference type="CDD" id="cd04301">
    <property type="entry name" value="NAT_SF"/>
    <property type="match status" value="1"/>
</dbReference>
<name>A0A4Q5M690_9BACT</name>
<comment type="caution">
    <text evidence="4">The sequence shown here is derived from an EMBL/GenBank/DDBJ whole genome shotgun (WGS) entry which is preliminary data.</text>
</comment>
<dbReference type="Gene3D" id="3.40.630.30">
    <property type="match status" value="1"/>
</dbReference>
<keyword evidence="5" id="KW-1185">Reference proteome</keyword>
<keyword evidence="2" id="KW-0012">Acyltransferase</keyword>
<dbReference type="InterPro" id="IPR016181">
    <property type="entry name" value="Acyl_CoA_acyltransferase"/>
</dbReference>
<gene>
    <name evidence="4" type="ORF">EWM59_02005</name>
</gene>
<dbReference type="InterPro" id="IPR050832">
    <property type="entry name" value="Bact_Acetyltransf"/>
</dbReference>
<dbReference type="Pfam" id="PF00583">
    <property type="entry name" value="Acetyltransf_1"/>
    <property type="match status" value="1"/>
</dbReference>
<evidence type="ECO:0000256" key="1">
    <source>
        <dbReference type="ARBA" id="ARBA00022679"/>
    </source>
</evidence>